<dbReference type="Pfam" id="PF08392">
    <property type="entry name" value="FAE1_CUT1_RppA"/>
    <property type="match status" value="1"/>
</dbReference>
<keyword evidence="5" id="KW-1133">Transmembrane helix</keyword>
<keyword evidence="9" id="KW-1185">Reference proteome</keyword>
<keyword evidence="3 4" id="KW-0012">Acyltransferase</keyword>
<feature type="transmembrane region" description="Helical" evidence="5">
    <location>
        <begin position="20"/>
        <end position="37"/>
    </location>
</feature>
<dbReference type="SUPFAM" id="SSF53901">
    <property type="entry name" value="Thiolase-like"/>
    <property type="match status" value="2"/>
</dbReference>
<dbReference type="GO" id="GO:0016747">
    <property type="term" value="F:acyltransferase activity, transferring groups other than amino-acyl groups"/>
    <property type="evidence" value="ECO:0007669"/>
    <property type="project" value="InterPro"/>
</dbReference>
<gene>
    <name evidence="8" type="primary">KCS4</name>
    <name evidence="8" type="ORF">QJS10_CPA10g00741</name>
</gene>
<dbReference type="EMBL" id="JAUJYO010000010">
    <property type="protein sequence ID" value="KAK1307293.1"/>
    <property type="molecule type" value="Genomic_DNA"/>
</dbReference>
<feature type="transmembrane region" description="Helical" evidence="5">
    <location>
        <begin position="44"/>
        <end position="62"/>
    </location>
</feature>
<dbReference type="InterPro" id="IPR016039">
    <property type="entry name" value="Thiolase-like"/>
</dbReference>
<feature type="domain" description="Beta-ketoacyl-[acyl-carrier-protein] synthase III C-terminal" evidence="7">
    <location>
        <begin position="365"/>
        <end position="447"/>
    </location>
</feature>
<evidence type="ECO:0000259" key="6">
    <source>
        <dbReference type="Pfam" id="PF08392"/>
    </source>
</evidence>
<protein>
    <recommendedName>
        <fullName evidence="4">3-ketoacyl-CoA synthase</fullName>
        <ecNumber evidence="4">2.3.1.-</ecNumber>
    </recommendedName>
</protein>
<keyword evidence="2 4" id="KW-0808">Transferase</keyword>
<comment type="caution">
    <text evidence="8">The sequence shown here is derived from an EMBL/GenBank/DDBJ whole genome shotgun (WGS) entry which is preliminary data.</text>
</comment>
<evidence type="ECO:0000256" key="2">
    <source>
        <dbReference type="ARBA" id="ARBA00022679"/>
    </source>
</evidence>
<dbReference type="InterPro" id="IPR013601">
    <property type="entry name" value="FAE1_typ3_polyketide_synth"/>
</dbReference>
<dbReference type="InterPro" id="IPR012392">
    <property type="entry name" value="3-ktacl-CoA_syn"/>
</dbReference>
<dbReference type="PANTHER" id="PTHR31561">
    <property type="entry name" value="3-KETOACYL-COA SYNTHASE"/>
    <property type="match status" value="1"/>
</dbReference>
<evidence type="ECO:0000259" key="7">
    <source>
        <dbReference type="Pfam" id="PF08541"/>
    </source>
</evidence>
<reference evidence="8" key="1">
    <citation type="journal article" date="2023" name="Nat. Commun.">
        <title>Diploid and tetraploid genomes of Acorus and the evolution of monocots.</title>
        <authorList>
            <person name="Ma L."/>
            <person name="Liu K.W."/>
            <person name="Li Z."/>
            <person name="Hsiao Y.Y."/>
            <person name="Qi Y."/>
            <person name="Fu T."/>
            <person name="Tang G.D."/>
            <person name="Zhang D."/>
            <person name="Sun W.H."/>
            <person name="Liu D.K."/>
            <person name="Li Y."/>
            <person name="Chen G.Z."/>
            <person name="Liu X.D."/>
            <person name="Liao X.Y."/>
            <person name="Jiang Y.T."/>
            <person name="Yu X."/>
            <person name="Hao Y."/>
            <person name="Huang J."/>
            <person name="Zhao X.W."/>
            <person name="Ke S."/>
            <person name="Chen Y.Y."/>
            <person name="Wu W.L."/>
            <person name="Hsu J.L."/>
            <person name="Lin Y.F."/>
            <person name="Huang M.D."/>
            <person name="Li C.Y."/>
            <person name="Huang L."/>
            <person name="Wang Z.W."/>
            <person name="Zhao X."/>
            <person name="Zhong W.Y."/>
            <person name="Peng D.H."/>
            <person name="Ahmad S."/>
            <person name="Lan S."/>
            <person name="Zhang J.S."/>
            <person name="Tsai W.C."/>
            <person name="Van de Peer Y."/>
            <person name="Liu Z.J."/>
        </authorList>
    </citation>
    <scope>NUCLEOTIDE SEQUENCE</scope>
    <source>
        <strain evidence="8">CP</strain>
    </source>
</reference>
<evidence type="ECO:0000313" key="8">
    <source>
        <dbReference type="EMBL" id="KAK1307293.1"/>
    </source>
</evidence>
<dbReference type="Gene3D" id="3.40.47.10">
    <property type="match status" value="1"/>
</dbReference>
<dbReference type="AlphaFoldDB" id="A0AAV9E307"/>
<comment type="similarity">
    <text evidence="1 4">Belongs to the thiolase-like superfamily. Chalcone/stilbene synthases family.</text>
</comment>
<keyword evidence="5" id="KW-0812">Transmembrane</keyword>
<feature type="domain" description="FAE" evidence="6">
    <location>
        <begin position="63"/>
        <end position="344"/>
    </location>
</feature>
<dbReference type="CDD" id="cd00831">
    <property type="entry name" value="CHS_like"/>
    <property type="match status" value="1"/>
</dbReference>
<keyword evidence="5" id="KW-0472">Membrane</keyword>
<comment type="pathway">
    <text evidence="4">Lipid metabolism; fatty acid biosynthesis.</text>
</comment>
<evidence type="ECO:0000256" key="3">
    <source>
        <dbReference type="ARBA" id="ARBA00023315"/>
    </source>
</evidence>
<dbReference type="EC" id="2.3.1.-" evidence="4"/>
<dbReference type="InterPro" id="IPR013747">
    <property type="entry name" value="ACP_syn_III_C"/>
</dbReference>
<evidence type="ECO:0000256" key="4">
    <source>
        <dbReference type="PIRNR" id="PIRNR036417"/>
    </source>
</evidence>
<dbReference type="Proteomes" id="UP001180020">
    <property type="component" value="Unassembled WGS sequence"/>
</dbReference>
<reference evidence="8" key="2">
    <citation type="submission" date="2023-06" db="EMBL/GenBank/DDBJ databases">
        <authorList>
            <person name="Ma L."/>
            <person name="Liu K.-W."/>
            <person name="Li Z."/>
            <person name="Hsiao Y.-Y."/>
            <person name="Qi Y."/>
            <person name="Fu T."/>
            <person name="Tang G."/>
            <person name="Zhang D."/>
            <person name="Sun W.-H."/>
            <person name="Liu D.-K."/>
            <person name="Li Y."/>
            <person name="Chen G.-Z."/>
            <person name="Liu X.-D."/>
            <person name="Liao X.-Y."/>
            <person name="Jiang Y.-T."/>
            <person name="Yu X."/>
            <person name="Hao Y."/>
            <person name="Huang J."/>
            <person name="Zhao X.-W."/>
            <person name="Ke S."/>
            <person name="Chen Y.-Y."/>
            <person name="Wu W.-L."/>
            <person name="Hsu J.-L."/>
            <person name="Lin Y.-F."/>
            <person name="Huang M.-D."/>
            <person name="Li C.-Y."/>
            <person name="Huang L."/>
            <person name="Wang Z.-W."/>
            <person name="Zhao X."/>
            <person name="Zhong W.-Y."/>
            <person name="Peng D.-H."/>
            <person name="Ahmad S."/>
            <person name="Lan S."/>
            <person name="Zhang J.-S."/>
            <person name="Tsai W.-C."/>
            <person name="Van De Peer Y."/>
            <person name="Liu Z.-J."/>
        </authorList>
    </citation>
    <scope>NUCLEOTIDE SEQUENCE</scope>
    <source>
        <strain evidence="8">CP</strain>
        <tissue evidence="8">Leaves</tissue>
    </source>
</reference>
<dbReference type="Pfam" id="PF08541">
    <property type="entry name" value="ACP_syn_III_C"/>
    <property type="match status" value="1"/>
</dbReference>
<organism evidence="8 9">
    <name type="scientific">Acorus calamus</name>
    <name type="common">Sweet flag</name>
    <dbReference type="NCBI Taxonomy" id="4465"/>
    <lineage>
        <taxon>Eukaryota</taxon>
        <taxon>Viridiplantae</taxon>
        <taxon>Streptophyta</taxon>
        <taxon>Embryophyta</taxon>
        <taxon>Tracheophyta</taxon>
        <taxon>Spermatophyta</taxon>
        <taxon>Magnoliopsida</taxon>
        <taxon>Liliopsida</taxon>
        <taxon>Acoraceae</taxon>
        <taxon>Acorus</taxon>
    </lineage>
</organism>
<dbReference type="GO" id="GO:0006633">
    <property type="term" value="P:fatty acid biosynthetic process"/>
    <property type="evidence" value="ECO:0007669"/>
    <property type="project" value="InterPro"/>
</dbReference>
<accession>A0AAV9E307</accession>
<evidence type="ECO:0000256" key="5">
    <source>
        <dbReference type="SAM" id="Phobius"/>
    </source>
</evidence>
<evidence type="ECO:0000313" key="9">
    <source>
        <dbReference type="Proteomes" id="UP001180020"/>
    </source>
</evidence>
<name>A0AAV9E307_ACOCL</name>
<sequence length="474" mass="53651">MEGNSKPLVDQPWKSLLHLFKLPLFLLLIAAEAYITIKRWQPMFQLLPVLCILIYLAIQHYLSRPLPVYLLDFSCLRPPRHHRIPTSAFLEHATLHNYFDKDSLEFMSKIITLSGQGEETYLPTPLHYFPPKTGLRDSIGEAHSLFFPVIDDLFSKTRVTPRDVDVLIVNCSGFCPSPSLSSIIVNRYAMRDDIKSFNLSGMGCSAGAIGIDVARTLLRKRENSYAVIVSTEILSTGWYAGKDKRKLLLNCLFRMGCSAVMLTNKREEKSSSKYRLVKLLRTQRAFDDKAYRSAIREEDSEGITGFTLERGLLQVAADTLRDNVFGLGLSVLPLREKIVYGFHMLLLASKLFKKGDQYVPDFSSAIQHYCLPASGKAVVREIGKGLKMRKEEMEASLMTFQRFGNQSSSSMWYQMAYMEAKGKVKEGDRVCQLAMGSGPKCNSVVWESLRDSSLDEAKKGPWFDCIGRYPLNDD</sequence>
<proteinExistence type="inferred from homology"/>
<dbReference type="PIRSF" id="PIRSF036417">
    <property type="entry name" value="3-ktacl-CoA_syn"/>
    <property type="match status" value="1"/>
</dbReference>
<dbReference type="GO" id="GO:0016020">
    <property type="term" value="C:membrane"/>
    <property type="evidence" value="ECO:0007669"/>
    <property type="project" value="InterPro"/>
</dbReference>
<evidence type="ECO:0000256" key="1">
    <source>
        <dbReference type="ARBA" id="ARBA00005531"/>
    </source>
</evidence>